<dbReference type="Proteomes" id="UP000030751">
    <property type="component" value="Unassembled WGS sequence"/>
</dbReference>
<gene>
    <name evidence="1" type="ORF">FOVG_14048</name>
    <name evidence="2" type="ORF">FOVG_14050</name>
</gene>
<dbReference type="AlphaFoldDB" id="W9P3R2"/>
<reference evidence="1" key="1">
    <citation type="submission" date="2011-10" db="EMBL/GenBank/DDBJ databases">
        <title>The Genome Sequence of Fusarium oxysporum HDV247.</title>
        <authorList>
            <consortium name="The Broad Institute Genome Sequencing Platform"/>
            <person name="Ma L.-J."/>
            <person name="Gale L.R."/>
            <person name="Schwartz D.C."/>
            <person name="Zhou S."/>
            <person name="Corby-Kistler H."/>
            <person name="Young S.K."/>
            <person name="Zeng Q."/>
            <person name="Gargeya S."/>
            <person name="Fitzgerald M."/>
            <person name="Haas B."/>
            <person name="Abouelleil A."/>
            <person name="Alvarado L."/>
            <person name="Arachchi H.M."/>
            <person name="Berlin A."/>
            <person name="Brown A."/>
            <person name="Chapman S.B."/>
            <person name="Chen Z."/>
            <person name="Dunbar C."/>
            <person name="Freedman E."/>
            <person name="Gearin G."/>
            <person name="Goldberg J."/>
            <person name="Griggs A."/>
            <person name="Gujja S."/>
            <person name="Heiman D."/>
            <person name="Howarth C."/>
            <person name="Larson L."/>
            <person name="Lui A."/>
            <person name="MacDonald P.J.P."/>
            <person name="Montmayeur A."/>
            <person name="Murphy C."/>
            <person name="Neiman D."/>
            <person name="Pearson M."/>
            <person name="Priest M."/>
            <person name="Roberts A."/>
            <person name="Saif S."/>
            <person name="Shea T."/>
            <person name="Shenoy N."/>
            <person name="Sisk P."/>
            <person name="Stolte C."/>
            <person name="Sykes S."/>
            <person name="Wortman J."/>
            <person name="Nusbaum C."/>
            <person name="Birren B."/>
        </authorList>
    </citation>
    <scope>NUCLEOTIDE SEQUENCE [LARGE SCALE GENOMIC DNA]</scope>
    <source>
        <strain evidence="1">HDV247</strain>
    </source>
</reference>
<evidence type="ECO:0000313" key="1">
    <source>
        <dbReference type="EMBL" id="EXA34625.1"/>
    </source>
</evidence>
<protein>
    <submittedName>
        <fullName evidence="1">Uncharacterized protein</fullName>
    </submittedName>
</protein>
<dbReference type="EMBL" id="JH650980">
    <property type="protein sequence ID" value="EXA34627.1"/>
    <property type="molecule type" value="Genomic_DNA"/>
</dbReference>
<accession>W9P3R2</accession>
<organism evidence="1">
    <name type="scientific">Fusarium oxysporum f. sp. pisi HDV247</name>
    <dbReference type="NCBI Taxonomy" id="1080344"/>
    <lineage>
        <taxon>Eukaryota</taxon>
        <taxon>Fungi</taxon>
        <taxon>Dikarya</taxon>
        <taxon>Ascomycota</taxon>
        <taxon>Pezizomycotina</taxon>
        <taxon>Sordariomycetes</taxon>
        <taxon>Hypocreomycetidae</taxon>
        <taxon>Hypocreales</taxon>
        <taxon>Nectriaceae</taxon>
        <taxon>Fusarium</taxon>
        <taxon>Fusarium oxysporum species complex</taxon>
    </lineage>
</organism>
<sequence>MAPRSDNADCASVWGDFVGWDDEGNVEDASEPTERYDEGLYYPICIGEILVDRYRIEHNLSEQLEELPSGLIKCMAFGSVGCHRACSKEREEPKEMVLTAHLICGQRRLYFNRKTKAGIRVV</sequence>
<name>W9P3R2_FUSOX</name>
<proteinExistence type="predicted"/>
<evidence type="ECO:0000313" key="2">
    <source>
        <dbReference type="EMBL" id="EXA34627.1"/>
    </source>
</evidence>
<dbReference type="EMBL" id="JH650980">
    <property type="protein sequence ID" value="EXA34625.1"/>
    <property type="molecule type" value="Genomic_DNA"/>
</dbReference>
<dbReference type="HOGENOM" id="CLU_2026834_0_0_1"/>
<reference evidence="1" key="2">
    <citation type="submission" date="2012-05" db="EMBL/GenBank/DDBJ databases">
        <title>Annotation of the Genome Sequence of Fusarium oxysporum HDV247.</title>
        <authorList>
            <consortium name="The Broad Institute Genomics Platform"/>
            <person name="Ma L.-J."/>
            <person name="Corby-Kistler H."/>
            <person name="Broz K."/>
            <person name="Gale L.R."/>
            <person name="Jonkers W."/>
            <person name="O'Donnell K."/>
            <person name="Ploetz R."/>
            <person name="Steinberg C."/>
            <person name="Schwartz D.C."/>
            <person name="VanEtten H."/>
            <person name="Zhou S."/>
            <person name="Young S.K."/>
            <person name="Zeng Q."/>
            <person name="Gargeya S."/>
            <person name="Fitzgerald M."/>
            <person name="Abouelleil A."/>
            <person name="Alvarado L."/>
            <person name="Chapman S.B."/>
            <person name="Gainer-Dewar J."/>
            <person name="Goldberg J."/>
            <person name="Griggs A."/>
            <person name="Gujja S."/>
            <person name="Hansen M."/>
            <person name="Howarth C."/>
            <person name="Imamovic A."/>
            <person name="Ireland A."/>
            <person name="Larimer J."/>
            <person name="McCowan C."/>
            <person name="Murphy C."/>
            <person name="Pearson M."/>
            <person name="Poon T.W."/>
            <person name="Priest M."/>
            <person name="Roberts A."/>
            <person name="Saif S."/>
            <person name="Shea T."/>
            <person name="Sykes S."/>
            <person name="Wortman J."/>
            <person name="Nusbaum C."/>
            <person name="Birren B."/>
        </authorList>
    </citation>
    <scope>NUCLEOTIDE SEQUENCE</scope>
    <source>
        <strain evidence="1">HDV247</strain>
    </source>
</reference>